<dbReference type="RefSeq" id="XP_045268836.1">
    <property type="nucleotide sequence ID" value="XM_045412830.1"/>
</dbReference>
<evidence type="ECO:0000313" key="3">
    <source>
        <dbReference type="EMBL" id="KAF3809677.1"/>
    </source>
</evidence>
<dbReference type="Pfam" id="PF09994">
    <property type="entry name" value="T6SS_Tle1-like_cat"/>
    <property type="match status" value="1"/>
</dbReference>
<accession>A0A8H4CTG9</accession>
<feature type="region of interest" description="Disordered" evidence="1">
    <location>
        <begin position="1"/>
        <end position="36"/>
    </location>
</feature>
<dbReference type="GeneID" id="69020083"/>
<dbReference type="InterPro" id="IPR018712">
    <property type="entry name" value="Tle1-like_cat"/>
</dbReference>
<feature type="compositionally biased region" description="Polar residues" evidence="1">
    <location>
        <begin position="1"/>
        <end position="28"/>
    </location>
</feature>
<evidence type="ECO:0000313" key="4">
    <source>
        <dbReference type="Proteomes" id="UP000613401"/>
    </source>
</evidence>
<evidence type="ECO:0000256" key="1">
    <source>
        <dbReference type="SAM" id="MobiDB-lite"/>
    </source>
</evidence>
<feature type="domain" description="T6SS Phospholipase effector Tle1-like catalytic" evidence="2">
    <location>
        <begin position="39"/>
        <end position="351"/>
    </location>
</feature>
<reference evidence="3" key="1">
    <citation type="journal article" date="2020" name="Phytopathology">
        <title>Genome sequence and comparative analysis of Colletotrichum gloeosporioides isolated from Liriodendron leaves.</title>
        <authorList>
            <person name="Fu F.F."/>
            <person name="Hao Z."/>
            <person name="Wang P."/>
            <person name="Lu Y."/>
            <person name="Xue L.J."/>
            <person name="Wei G."/>
            <person name="Tian Y."/>
            <person name="Baishi H."/>
            <person name="Xu H."/>
            <person name="Shi J."/>
            <person name="Cheng T."/>
            <person name="Wang G."/>
            <person name="Yi Y."/>
            <person name="Chen J."/>
        </authorList>
    </citation>
    <scope>NUCLEOTIDE SEQUENCE</scope>
    <source>
        <strain evidence="3">Lc1</strain>
    </source>
</reference>
<dbReference type="EMBL" id="WVTB01000016">
    <property type="protein sequence ID" value="KAF3809677.1"/>
    <property type="molecule type" value="Genomic_DNA"/>
</dbReference>
<dbReference type="AlphaFoldDB" id="A0A8H4CTG9"/>
<feature type="compositionally biased region" description="Basic and acidic residues" evidence="1">
    <location>
        <begin position="671"/>
        <end position="688"/>
    </location>
</feature>
<dbReference type="PANTHER" id="PTHR33840">
    <property type="match status" value="1"/>
</dbReference>
<evidence type="ECO:0000259" key="2">
    <source>
        <dbReference type="Pfam" id="PF09994"/>
    </source>
</evidence>
<protein>
    <recommendedName>
        <fullName evidence="2">T6SS Phospholipase effector Tle1-like catalytic domain-containing protein</fullName>
    </recommendedName>
</protein>
<dbReference type="PANTHER" id="PTHR33840:SF2">
    <property type="entry name" value="TLE1 PHOSPHOLIPASE DOMAIN-CONTAINING PROTEIN"/>
    <property type="match status" value="1"/>
</dbReference>
<name>A0A8H4CTG9_COLGL</name>
<organism evidence="3 4">
    <name type="scientific">Colletotrichum gloeosporioides</name>
    <name type="common">Anthracnose fungus</name>
    <name type="synonym">Glomerella cingulata</name>
    <dbReference type="NCBI Taxonomy" id="474922"/>
    <lineage>
        <taxon>Eukaryota</taxon>
        <taxon>Fungi</taxon>
        <taxon>Dikarya</taxon>
        <taxon>Ascomycota</taxon>
        <taxon>Pezizomycotina</taxon>
        <taxon>Sordariomycetes</taxon>
        <taxon>Hypocreomycetidae</taxon>
        <taxon>Glomerellales</taxon>
        <taxon>Glomerellaceae</taxon>
        <taxon>Colletotrichum</taxon>
        <taxon>Colletotrichum gloeosporioides species complex</taxon>
    </lineage>
</organism>
<proteinExistence type="predicted"/>
<reference evidence="3" key="2">
    <citation type="submission" date="2020-03" db="EMBL/GenBank/DDBJ databases">
        <authorList>
            <person name="Fu F.-F."/>
            <person name="Chen J."/>
        </authorList>
    </citation>
    <scope>NUCLEOTIDE SEQUENCE</scope>
    <source>
        <strain evidence="3">Lc1</strain>
    </source>
</reference>
<feature type="region of interest" description="Disordered" evidence="1">
    <location>
        <begin position="666"/>
        <end position="688"/>
    </location>
</feature>
<keyword evidence="4" id="KW-1185">Reference proteome</keyword>
<comment type="caution">
    <text evidence="3">The sequence shown here is derived from an EMBL/GenBank/DDBJ whole genome shotgun (WGS) entry which is preliminary data.</text>
</comment>
<sequence>MSFPSDQSQASVDTALSSPQSSPTQQHFPTGRQPGKKKRNLILCFDGTGNDFTASEKDTNVVKLLSMLDRNHEDQFHYYQTGIGTYNVNEKTVHKNTFQEVLSTVERTIDEGFATTFDAHIMAGYRFLMRYYETGDRIYMFGFSRGAYTAKFLARMVYSVGLLCRGNEEMVPFAYRLYDRYLDGKLKCKNHEGEGQDENSDVEEEESDCEDHKLEAAVRIKKREKKERKARTRELRKFSKTFCKQEPSFDVDRPRHREKVTNVKVHFLGLWDCVNSVGTMEQKATKEVLVKGTAHIIRHAVAVDERRVKFKAALFQQDKDKKKNHDYEDIKEVWFPGNHGDVGGGWDPVKDHLEIDDKNAKYSARIKVGASKAYTNIRTSRVVSKFRALLGMSPVKQVKTGPGKMACHVCKDCGLCKAEKCLLSDCKTGHQMCSRMECKACHEQIVCRDPTHTRSKQLKFEPCQLSDVPLMWMMKELEADKHVYWKEDKVNEFRHRYEHNKDSALNGSVHDPIMFGFGTGFFKVLFWNFLEFFPLIQRWEITHGENLWNRFWFRGKVNDKRDKKTRTWEWIRFPLNKGATRDIPEDATFHESLFQKLCNDDAYRPQNNHGDGKPCLVTMKNGRKVKSEIRSLYRLMQTEHKLHAHPDHQTYNLFKYTQTPEYEEAQKQANRHQERLRAAHHGVESQGI</sequence>
<gene>
    <name evidence="3" type="ORF">GCG54_00012966</name>
</gene>
<dbReference type="Proteomes" id="UP000613401">
    <property type="component" value="Unassembled WGS sequence"/>
</dbReference>